<evidence type="ECO:0000256" key="1">
    <source>
        <dbReference type="SAM" id="Phobius"/>
    </source>
</evidence>
<dbReference type="EMBL" id="FOVI01000002">
    <property type="protein sequence ID" value="SFN22962.1"/>
    <property type="molecule type" value="Genomic_DNA"/>
</dbReference>
<proteinExistence type="predicted"/>
<keyword evidence="3" id="KW-1185">Reference proteome</keyword>
<keyword evidence="1" id="KW-0472">Membrane</keyword>
<protein>
    <submittedName>
        <fullName evidence="2">Uncharacterized protein</fullName>
    </submittedName>
</protein>
<dbReference type="STRING" id="913024.SAMN05421741_102218"/>
<evidence type="ECO:0000313" key="2">
    <source>
        <dbReference type="EMBL" id="SFN22962.1"/>
    </source>
</evidence>
<evidence type="ECO:0000313" key="3">
    <source>
        <dbReference type="Proteomes" id="UP000199036"/>
    </source>
</evidence>
<reference evidence="3" key="1">
    <citation type="submission" date="2016-10" db="EMBL/GenBank/DDBJ databases">
        <authorList>
            <person name="Varghese N."/>
            <person name="Submissions S."/>
        </authorList>
    </citation>
    <scope>NUCLEOTIDE SEQUENCE [LARGE SCALE GENOMIC DNA]</scope>
    <source>
        <strain evidence="3">DS-12</strain>
    </source>
</reference>
<sequence length="64" mass="7130">MKKVILFISILLFIFIIFEGIKQQSDYLTIGGGILLGFSIRSILPPITNKSVNLKSCLKKMTAN</sequence>
<keyword evidence="1" id="KW-0812">Transmembrane</keyword>
<accession>A0A1I4XBD4</accession>
<name>A0A1I4XBD4_9FLAO</name>
<feature type="transmembrane region" description="Helical" evidence="1">
    <location>
        <begin position="5"/>
        <end position="21"/>
    </location>
</feature>
<dbReference type="RefSeq" id="WP_091518729.1">
    <property type="nucleotide sequence ID" value="NZ_FOVI01000002.1"/>
</dbReference>
<gene>
    <name evidence="2" type="ORF">SAMN05421741_102218</name>
</gene>
<dbReference type="AlphaFoldDB" id="A0A1I4XBD4"/>
<dbReference type="Proteomes" id="UP000199036">
    <property type="component" value="Unassembled WGS sequence"/>
</dbReference>
<keyword evidence="1" id="KW-1133">Transmembrane helix</keyword>
<organism evidence="2 3">
    <name type="scientific">Paenimyroides ummariense</name>
    <dbReference type="NCBI Taxonomy" id="913024"/>
    <lineage>
        <taxon>Bacteria</taxon>
        <taxon>Pseudomonadati</taxon>
        <taxon>Bacteroidota</taxon>
        <taxon>Flavobacteriia</taxon>
        <taxon>Flavobacteriales</taxon>
        <taxon>Flavobacteriaceae</taxon>
        <taxon>Paenimyroides</taxon>
    </lineage>
</organism>